<protein>
    <submittedName>
        <fullName evidence="7">C40 family peptidase</fullName>
    </submittedName>
</protein>
<keyword evidence="4" id="KW-0788">Thiol protease</keyword>
<evidence type="ECO:0000313" key="8">
    <source>
        <dbReference type="Proteomes" id="UP001164803"/>
    </source>
</evidence>
<evidence type="ECO:0000313" key="7">
    <source>
        <dbReference type="EMBL" id="WAH36762.1"/>
    </source>
</evidence>
<dbReference type="PANTHER" id="PTHR47053:SF1">
    <property type="entry name" value="MUREIN DD-ENDOPEPTIDASE MEPH-RELATED"/>
    <property type="match status" value="1"/>
</dbReference>
<evidence type="ECO:0000256" key="3">
    <source>
        <dbReference type="ARBA" id="ARBA00022801"/>
    </source>
</evidence>
<dbReference type="RefSeq" id="WP_268044144.1">
    <property type="nucleotide sequence ID" value="NZ_CP104064.1"/>
</dbReference>
<feature type="signal peptide" evidence="5">
    <location>
        <begin position="1"/>
        <end position="23"/>
    </location>
</feature>
<evidence type="ECO:0000256" key="1">
    <source>
        <dbReference type="ARBA" id="ARBA00007074"/>
    </source>
</evidence>
<gene>
    <name evidence="7" type="ORF">NZD86_21735</name>
</gene>
<keyword evidence="8" id="KW-1185">Reference proteome</keyword>
<keyword evidence="3" id="KW-0378">Hydrolase</keyword>
<dbReference type="PROSITE" id="PS51935">
    <property type="entry name" value="NLPC_P60"/>
    <property type="match status" value="1"/>
</dbReference>
<name>A0ABY6Z1J9_9BACL</name>
<sequence length="286" mass="30919">MKRFLGILAGMSMLATIPTTALAGTQSAKPTSSKTIALNSQPFSKPQAIVSTGTTYMPIWYLMQALNELGISTKWDGHSLNISTPSGVNVNTDNVNPGTGSMSMLVNGTLVQRVDDIVAVDPSSGGDTTYVPIWYLMRILDRVTVNSSWNGNVFNLQSNLNNVQKRQDVVRYAKTLIGTKYQWGGKSANGCDCSGLVQMAFDKVQMKLPRQAATQAKVGQVVSTSNLQTGDLVFFKTTGSGISHVGIYVGNGKFISATSSHGVRITELHDPYYWGPRLIRATNPYV</sequence>
<evidence type="ECO:0000259" key="6">
    <source>
        <dbReference type="PROSITE" id="PS51935"/>
    </source>
</evidence>
<feature type="chain" id="PRO_5045150735" evidence="5">
    <location>
        <begin position="24"/>
        <end position="286"/>
    </location>
</feature>
<reference evidence="7" key="1">
    <citation type="submission" date="2022-08" db="EMBL/GenBank/DDBJ databases">
        <title>Alicyclobacillus dauci DSM2870, complete genome.</title>
        <authorList>
            <person name="Wang Q."/>
            <person name="Cai R."/>
            <person name="Wang Z."/>
        </authorList>
    </citation>
    <scope>NUCLEOTIDE SEQUENCE</scope>
    <source>
        <strain evidence="7">DSM 28700</strain>
    </source>
</reference>
<dbReference type="EMBL" id="CP104064">
    <property type="protein sequence ID" value="WAH36762.1"/>
    <property type="molecule type" value="Genomic_DNA"/>
</dbReference>
<keyword evidence="2" id="KW-0645">Protease</keyword>
<evidence type="ECO:0000256" key="4">
    <source>
        <dbReference type="ARBA" id="ARBA00022807"/>
    </source>
</evidence>
<dbReference type="PANTHER" id="PTHR47053">
    <property type="entry name" value="MUREIN DD-ENDOPEPTIDASE MEPH-RELATED"/>
    <property type="match status" value="1"/>
</dbReference>
<dbReference type="Gene3D" id="3.90.1720.10">
    <property type="entry name" value="endopeptidase domain like (from Nostoc punctiforme)"/>
    <property type="match status" value="1"/>
</dbReference>
<keyword evidence="5" id="KW-0732">Signal</keyword>
<evidence type="ECO:0000256" key="5">
    <source>
        <dbReference type="SAM" id="SignalP"/>
    </source>
</evidence>
<dbReference type="Proteomes" id="UP001164803">
    <property type="component" value="Chromosome"/>
</dbReference>
<comment type="similarity">
    <text evidence="1">Belongs to the peptidase C40 family.</text>
</comment>
<dbReference type="Pfam" id="PF00877">
    <property type="entry name" value="NLPC_P60"/>
    <property type="match status" value="1"/>
</dbReference>
<dbReference type="SUPFAM" id="SSF54001">
    <property type="entry name" value="Cysteine proteinases"/>
    <property type="match status" value="1"/>
</dbReference>
<dbReference type="InterPro" id="IPR051202">
    <property type="entry name" value="Peptidase_C40"/>
</dbReference>
<organism evidence="7 8">
    <name type="scientific">Alicyclobacillus dauci</name>
    <dbReference type="NCBI Taxonomy" id="1475485"/>
    <lineage>
        <taxon>Bacteria</taxon>
        <taxon>Bacillati</taxon>
        <taxon>Bacillota</taxon>
        <taxon>Bacilli</taxon>
        <taxon>Bacillales</taxon>
        <taxon>Alicyclobacillaceae</taxon>
        <taxon>Alicyclobacillus</taxon>
    </lineage>
</organism>
<evidence type="ECO:0000256" key="2">
    <source>
        <dbReference type="ARBA" id="ARBA00022670"/>
    </source>
</evidence>
<feature type="domain" description="NlpC/P60" evidence="6">
    <location>
        <begin position="163"/>
        <end position="285"/>
    </location>
</feature>
<dbReference type="InterPro" id="IPR038765">
    <property type="entry name" value="Papain-like_cys_pep_sf"/>
</dbReference>
<proteinExistence type="inferred from homology"/>
<dbReference type="InterPro" id="IPR000064">
    <property type="entry name" value="NLP_P60_dom"/>
</dbReference>
<accession>A0ABY6Z1J9</accession>